<accession>A0A915J7Z3</accession>
<protein>
    <submittedName>
        <fullName evidence="2">Uncharacterized protein</fullName>
    </submittedName>
</protein>
<proteinExistence type="predicted"/>
<dbReference type="AlphaFoldDB" id="A0A915J7Z3"/>
<reference evidence="2" key="1">
    <citation type="submission" date="2022-11" db="UniProtKB">
        <authorList>
            <consortium name="WormBaseParasite"/>
        </authorList>
    </citation>
    <scope>IDENTIFICATION</scope>
</reference>
<evidence type="ECO:0000313" key="2">
    <source>
        <dbReference type="WBParaSite" id="nRc.2.0.1.t21868-RA"/>
    </source>
</evidence>
<sequence length="63" mass="7167">LLEIISNGSQIFSPDFHLIKHRVEHLFFSDQKYGDPMTAIQLDIELENPVVGDPVASHMVDDF</sequence>
<dbReference type="Proteomes" id="UP000887565">
    <property type="component" value="Unplaced"/>
</dbReference>
<evidence type="ECO:0000313" key="1">
    <source>
        <dbReference type="Proteomes" id="UP000887565"/>
    </source>
</evidence>
<organism evidence="1 2">
    <name type="scientific">Romanomermis culicivorax</name>
    <name type="common">Nematode worm</name>
    <dbReference type="NCBI Taxonomy" id="13658"/>
    <lineage>
        <taxon>Eukaryota</taxon>
        <taxon>Metazoa</taxon>
        <taxon>Ecdysozoa</taxon>
        <taxon>Nematoda</taxon>
        <taxon>Enoplea</taxon>
        <taxon>Dorylaimia</taxon>
        <taxon>Mermithida</taxon>
        <taxon>Mermithoidea</taxon>
        <taxon>Mermithidae</taxon>
        <taxon>Romanomermis</taxon>
    </lineage>
</organism>
<name>A0A915J7Z3_ROMCU</name>
<dbReference type="WBParaSite" id="nRc.2.0.1.t21868-RA">
    <property type="protein sequence ID" value="nRc.2.0.1.t21868-RA"/>
    <property type="gene ID" value="nRc.2.0.1.g21868"/>
</dbReference>
<keyword evidence="1" id="KW-1185">Reference proteome</keyword>